<dbReference type="Proteomes" id="UP000249499">
    <property type="component" value="Plasmid pRt1078"/>
</dbReference>
<name>A0AAF1KTW0_9HYPH</name>
<proteinExistence type="predicted"/>
<evidence type="ECO:0000313" key="1">
    <source>
        <dbReference type="EMBL" id="WFR97720.1"/>
    </source>
</evidence>
<reference evidence="2" key="2">
    <citation type="journal article" date="2023" name="MicrobiologyOpen">
        <title>Genomics of the tumorigenes clade of the family Rhizobiaceae and description of Rhizobium rhododendri sp. nov.</title>
        <authorList>
            <person name="Kuzmanovic N."/>
            <person name="diCenzo G.C."/>
            <person name="Bunk B."/>
            <person name="Sproeer C."/>
            <person name="Fruehling A."/>
            <person name="Neumann-Schaal M."/>
            <person name="Overmann J."/>
            <person name="Smalla K."/>
        </authorList>
    </citation>
    <scope>NUCLEOTIDE SEQUENCE [LARGE SCALE GENOMIC DNA]</scope>
    <source>
        <strain evidence="2">1078</strain>
        <plasmid evidence="2">pRt1078</plasmid>
    </source>
</reference>
<dbReference type="EMBL" id="CP117256">
    <property type="protein sequence ID" value="WFR97720.1"/>
    <property type="molecule type" value="Genomic_DNA"/>
</dbReference>
<organism evidence="1 2">
    <name type="scientific">Rhizobium tumorigenes</name>
    <dbReference type="NCBI Taxonomy" id="2041385"/>
    <lineage>
        <taxon>Bacteria</taxon>
        <taxon>Pseudomonadati</taxon>
        <taxon>Pseudomonadota</taxon>
        <taxon>Alphaproteobacteria</taxon>
        <taxon>Hyphomicrobiales</taxon>
        <taxon>Rhizobiaceae</taxon>
        <taxon>Rhizobium/Agrobacterium group</taxon>
        <taxon>Rhizobium</taxon>
    </lineage>
</organism>
<dbReference type="RefSeq" id="WP_111222026.1">
    <property type="nucleotide sequence ID" value="NZ_CP117256.1"/>
</dbReference>
<gene>
    <name evidence="1" type="ORF">PR017_21370</name>
</gene>
<evidence type="ECO:0000313" key="2">
    <source>
        <dbReference type="Proteomes" id="UP000249499"/>
    </source>
</evidence>
<reference evidence="1 2" key="1">
    <citation type="journal article" date="2018" name="Sci. Rep.">
        <title>Rhizobium tumorigenes sp. nov., a novel plant tumorigenic bacterium isolated from cane gall tumors on thornless blackberry.</title>
        <authorList>
            <person name="Kuzmanovi N."/>
            <person name="Smalla K."/>
            <person name="Gronow S."/>
            <person name="PuBawska J."/>
        </authorList>
    </citation>
    <scope>NUCLEOTIDE SEQUENCE [LARGE SCALE GENOMIC DNA]</scope>
    <source>
        <strain evidence="1 2">1078</strain>
    </source>
</reference>
<accession>A0AAF1KTW0</accession>
<dbReference type="AlphaFoldDB" id="A0AAF1KTW0"/>
<sequence length="74" mass="7985">MLANLEIFGQTIINLEPEVVAVGVAIFVDDRKKIVIFDLVAASRRAKQDPPGSCLVGYFGFCASSNSSKMTCTM</sequence>
<protein>
    <submittedName>
        <fullName evidence="1">Uncharacterized protein</fullName>
    </submittedName>
</protein>
<keyword evidence="2" id="KW-1185">Reference proteome</keyword>
<geneLocation type="plasmid" evidence="1 2">
    <name>pRt1078</name>
</geneLocation>
<keyword evidence="1" id="KW-0614">Plasmid</keyword>
<dbReference type="KEGG" id="rtu:PR017_21370"/>